<reference evidence="1" key="1">
    <citation type="submission" date="2020-04" db="EMBL/GenBank/DDBJ databases">
        <authorList>
            <person name="Chiriac C."/>
            <person name="Salcher M."/>
            <person name="Ghai R."/>
            <person name="Kavagutti S V."/>
        </authorList>
    </citation>
    <scope>NUCLEOTIDE SEQUENCE</scope>
</reference>
<sequence length="88" mass="9955">MPLPVGYQCASTKNCFDYAIVANADEIYPMWRAVYVRPNGAFTFCDIEIADPETYSKIYTVKRGQILHVRGTAYYSDATTARDVIALY</sequence>
<evidence type="ECO:0000313" key="2">
    <source>
        <dbReference type="EMBL" id="CAB4199118.1"/>
    </source>
</evidence>
<organism evidence="1">
    <name type="scientific">uncultured Caudovirales phage</name>
    <dbReference type="NCBI Taxonomy" id="2100421"/>
    <lineage>
        <taxon>Viruses</taxon>
        <taxon>Duplodnaviria</taxon>
        <taxon>Heunggongvirae</taxon>
        <taxon>Uroviricota</taxon>
        <taxon>Caudoviricetes</taxon>
        <taxon>Peduoviridae</taxon>
        <taxon>Maltschvirus</taxon>
        <taxon>Maltschvirus maltsch</taxon>
    </lineage>
</organism>
<protein>
    <submittedName>
        <fullName evidence="1">Uncharacterized protein</fullName>
    </submittedName>
</protein>
<dbReference type="EMBL" id="LR797279">
    <property type="protein sequence ID" value="CAB4199118.1"/>
    <property type="molecule type" value="Genomic_DNA"/>
</dbReference>
<accession>A0A6J5MTA8</accession>
<proteinExistence type="predicted"/>
<gene>
    <name evidence="2" type="ORF">UFOVP1332_21</name>
    <name evidence="1" type="ORF">UFOVP565_22</name>
</gene>
<evidence type="ECO:0000313" key="1">
    <source>
        <dbReference type="EMBL" id="CAB4150405.1"/>
    </source>
</evidence>
<dbReference type="EMBL" id="LR796545">
    <property type="protein sequence ID" value="CAB4150405.1"/>
    <property type="molecule type" value="Genomic_DNA"/>
</dbReference>
<name>A0A6J5MTA8_9CAUD</name>